<organism evidence="1 2">
    <name type="scientific">Trifolium pratense</name>
    <name type="common">Red clover</name>
    <dbReference type="NCBI Taxonomy" id="57577"/>
    <lineage>
        <taxon>Eukaryota</taxon>
        <taxon>Viridiplantae</taxon>
        <taxon>Streptophyta</taxon>
        <taxon>Embryophyta</taxon>
        <taxon>Tracheophyta</taxon>
        <taxon>Spermatophyta</taxon>
        <taxon>Magnoliopsida</taxon>
        <taxon>eudicotyledons</taxon>
        <taxon>Gunneridae</taxon>
        <taxon>Pentapetalae</taxon>
        <taxon>rosids</taxon>
        <taxon>fabids</taxon>
        <taxon>Fabales</taxon>
        <taxon>Fabaceae</taxon>
        <taxon>Papilionoideae</taxon>
        <taxon>50 kb inversion clade</taxon>
        <taxon>NPAAA clade</taxon>
        <taxon>Hologalegina</taxon>
        <taxon>IRL clade</taxon>
        <taxon>Trifolieae</taxon>
        <taxon>Trifolium</taxon>
    </lineage>
</organism>
<dbReference type="Proteomes" id="UP000236291">
    <property type="component" value="Unassembled WGS sequence"/>
</dbReference>
<dbReference type="AlphaFoldDB" id="A0A2K3KTT8"/>
<proteinExistence type="predicted"/>
<sequence>MSSMHADGTEKAVNDAILNGAIHMAMAPFQMLLPRWPAMKFSPITAIPILNPSPSPSSDLPKSTTFHFLYDDGEFGNPFSISIRVWRQCS</sequence>
<dbReference type="EMBL" id="ASHM01109716">
    <property type="protein sequence ID" value="PNX69707.1"/>
    <property type="molecule type" value="Genomic_DNA"/>
</dbReference>
<evidence type="ECO:0000313" key="1">
    <source>
        <dbReference type="EMBL" id="PNX69707.1"/>
    </source>
</evidence>
<reference evidence="1 2" key="2">
    <citation type="journal article" date="2017" name="Front. Plant Sci.">
        <title>Gene Classification and Mining of Molecular Markers Useful in Red Clover (Trifolium pratense) Breeding.</title>
        <authorList>
            <person name="Istvanek J."/>
            <person name="Dluhosova J."/>
            <person name="Dluhos P."/>
            <person name="Patkova L."/>
            <person name="Nedelnik J."/>
            <person name="Repkova J."/>
        </authorList>
    </citation>
    <scope>NUCLEOTIDE SEQUENCE [LARGE SCALE GENOMIC DNA]</scope>
    <source>
        <strain evidence="2">cv. Tatra</strain>
        <tissue evidence="1">Young leaves</tissue>
    </source>
</reference>
<protein>
    <submittedName>
        <fullName evidence="1">Uncharacterized protein</fullName>
    </submittedName>
</protein>
<accession>A0A2K3KTT8</accession>
<reference evidence="1 2" key="1">
    <citation type="journal article" date="2014" name="Am. J. Bot.">
        <title>Genome assembly and annotation for red clover (Trifolium pratense; Fabaceae).</title>
        <authorList>
            <person name="Istvanek J."/>
            <person name="Jaros M."/>
            <person name="Krenek A."/>
            <person name="Repkova J."/>
        </authorList>
    </citation>
    <scope>NUCLEOTIDE SEQUENCE [LARGE SCALE GENOMIC DNA]</scope>
    <source>
        <strain evidence="2">cv. Tatra</strain>
        <tissue evidence="1">Young leaves</tissue>
    </source>
</reference>
<name>A0A2K3KTT8_TRIPR</name>
<comment type="caution">
    <text evidence="1">The sequence shown here is derived from an EMBL/GenBank/DDBJ whole genome shotgun (WGS) entry which is preliminary data.</text>
</comment>
<gene>
    <name evidence="1" type="ORF">L195_g056868</name>
</gene>
<evidence type="ECO:0000313" key="2">
    <source>
        <dbReference type="Proteomes" id="UP000236291"/>
    </source>
</evidence>